<keyword evidence="2" id="KW-0614">Plasmid</keyword>
<protein>
    <recommendedName>
        <fullName evidence="1">Polyphosphate kinase-2-related domain-containing protein</fullName>
    </recommendedName>
</protein>
<dbReference type="PANTHER" id="PTHR34383">
    <property type="entry name" value="POLYPHOSPHATE:AMP PHOSPHOTRANSFERASE-RELATED"/>
    <property type="match status" value="1"/>
</dbReference>
<accession>F8GVH1</accession>
<dbReference type="HOGENOM" id="CLU_048699_1_0_4"/>
<name>F8GVH1_CUPNN</name>
<dbReference type="InterPro" id="IPR027417">
    <property type="entry name" value="P-loop_NTPase"/>
</dbReference>
<dbReference type="InterPro" id="IPR022488">
    <property type="entry name" value="PPK2-related"/>
</dbReference>
<dbReference type="EMBL" id="CP002879">
    <property type="protein sequence ID" value="AEI81530.1"/>
    <property type="molecule type" value="Genomic_DNA"/>
</dbReference>
<dbReference type="KEGG" id="cnc:CNE_BB1p01030"/>
<gene>
    <name evidence="2" type="ordered locus">CNE_BB1p01030</name>
</gene>
<organism evidence="2 3">
    <name type="scientific">Cupriavidus necator (strain ATCC 43291 / DSM 13513 / CCUG 52238 / LMG 8453 / N-1)</name>
    <name type="common">Ralstonia eutropha</name>
    <dbReference type="NCBI Taxonomy" id="1042878"/>
    <lineage>
        <taxon>Bacteria</taxon>
        <taxon>Pseudomonadati</taxon>
        <taxon>Pseudomonadota</taxon>
        <taxon>Betaproteobacteria</taxon>
        <taxon>Burkholderiales</taxon>
        <taxon>Burkholderiaceae</taxon>
        <taxon>Cupriavidus</taxon>
    </lineage>
</organism>
<dbReference type="PANTHER" id="PTHR34383:SF3">
    <property type="entry name" value="POLYPHOSPHATE:AMP PHOSPHOTRANSFERASE"/>
    <property type="match status" value="1"/>
</dbReference>
<dbReference type="Pfam" id="PF03976">
    <property type="entry name" value="PPK2"/>
    <property type="match status" value="1"/>
</dbReference>
<evidence type="ECO:0000313" key="3">
    <source>
        <dbReference type="Proteomes" id="UP000006798"/>
    </source>
</evidence>
<dbReference type="Gene3D" id="3.40.50.300">
    <property type="entry name" value="P-loop containing nucleotide triphosphate hydrolases"/>
    <property type="match status" value="1"/>
</dbReference>
<geneLocation type="plasmid" evidence="2 3">
    <name>pBB1</name>
</geneLocation>
<feature type="domain" description="Polyphosphate kinase-2-related" evidence="1">
    <location>
        <begin position="1"/>
        <end position="151"/>
    </location>
</feature>
<evidence type="ECO:0000313" key="2">
    <source>
        <dbReference type="EMBL" id="AEI81530.1"/>
    </source>
</evidence>
<evidence type="ECO:0000259" key="1">
    <source>
        <dbReference type="Pfam" id="PF03976"/>
    </source>
</evidence>
<reference evidence="2 3" key="1">
    <citation type="journal article" date="2011" name="J. Bacteriol.">
        <title>Complete genome sequence of the type strain Cupriavidus necator N-1.</title>
        <authorList>
            <person name="Poehlein A."/>
            <person name="Kusian B."/>
            <person name="Friedrich B."/>
            <person name="Daniel R."/>
            <person name="Bowien B."/>
        </authorList>
    </citation>
    <scope>NUCLEOTIDE SEQUENCE [LARGE SCALE GENOMIC DNA]</scope>
    <source>
        <strain evidence="3">ATCC 43291 / DSM 13513 / CCUG 52238 / LMG 8453 / N-1</strain>
        <plasmid evidence="2 3">pBB1</plasmid>
    </source>
</reference>
<sequence length="179" mass="21021">MPERGRIGIFNRSYYEEVLILRVHPEILRGEGLSLVSGSGESLWHGRYRSIADLEAHLCRNGTRVVKFFLHLSKEEQRKRFLARIDDPNKNWKFSMADVEERKFWTKYMTAYEKCLSATSTELAPWYVVPADDKEDARLIVSQIILDTLGELKLQYPKTTAERKKELSEIREQLTKQRD</sequence>
<dbReference type="AlphaFoldDB" id="F8GVH1"/>
<proteinExistence type="predicted"/>
<dbReference type="SUPFAM" id="SSF52540">
    <property type="entry name" value="P-loop containing nucleoside triphosphate hydrolases"/>
    <property type="match status" value="1"/>
</dbReference>
<dbReference type="Proteomes" id="UP000006798">
    <property type="component" value="Plasmid pBB1"/>
</dbReference>